<accession>A0AAU3IDE7</accession>
<dbReference type="GO" id="GO:0016798">
    <property type="term" value="F:hydrolase activity, acting on glycosyl bonds"/>
    <property type="evidence" value="ECO:0007669"/>
    <property type="project" value="UniProtKB-KW"/>
</dbReference>
<dbReference type="EMBL" id="CP109546">
    <property type="protein sequence ID" value="WTZ13181.1"/>
    <property type="molecule type" value="Genomic_DNA"/>
</dbReference>
<evidence type="ECO:0000256" key="2">
    <source>
        <dbReference type="ARBA" id="ARBA00023326"/>
    </source>
</evidence>
<dbReference type="GO" id="GO:0000272">
    <property type="term" value="P:polysaccharide catabolic process"/>
    <property type="evidence" value="ECO:0007669"/>
    <property type="project" value="UniProtKB-KW"/>
</dbReference>
<gene>
    <name evidence="4" type="ORF">OG699_37605</name>
</gene>
<evidence type="ECO:0000259" key="3">
    <source>
        <dbReference type="PROSITE" id="PS50853"/>
    </source>
</evidence>
<protein>
    <submittedName>
        <fullName evidence="4">Phage baseplate assembly protein V</fullName>
    </submittedName>
</protein>
<feature type="domain" description="Fibronectin type-III" evidence="3">
    <location>
        <begin position="96"/>
        <end position="196"/>
    </location>
</feature>
<dbReference type="InterPro" id="IPR003961">
    <property type="entry name" value="FN3_dom"/>
</dbReference>
<keyword evidence="2" id="KW-0624">Polysaccharide degradation</keyword>
<dbReference type="InterPro" id="IPR036116">
    <property type="entry name" value="FN3_sf"/>
</dbReference>
<keyword evidence="1" id="KW-0378">Hydrolase</keyword>
<sequence>MSNNQDPLNEARVTLLIPQVLGNAESAWAVPASPTNTVPPVGQVLWVQFSGGDITRPVYSPLGIKDVQDQVGGLGSADAGLDALPPKQPTALALTTVQYVTAEGATRARVTASWTPPTENQDGTALTDLAYYVLQASYDGTNWSGGSVTTEDLVLLDGLNTGVALFVRVAAVDSSSNVSLWASTSITTASASTPPPVPSTPGVVGVLGGLRVTWDGKDVSGFLMPSIFSHVQVQRDTNTSFTNPVVVGTLPGPDTLYDSIQNYASAYSYRLVAYSKVGSASAPSAYASGTPQQAFAQDILDGSLTAAKIAVGAIDSTKLAANAVTATSIANGAVEAGKLAALAVGTINIANNAVTGAQIADATIGTAKIANLAVGTAQIADAAINNAKIANLDAGKITTGSLDANRIAAGSLDATKITAGTVTATQVLAGSITGDRLAANTVTANQIAANTITAGQIAAGGISADKLTIGTQGSINQKFYDTGSEASKWTTASGPVPTSVQVADAAVGGYVLRSAGSAATLSRPDVKIPFDPNVLYRVSVNVRQTVSNSTPGTNQGFYAGLMGYAADGTTIVNRSGINSVNSHHYVCASGASQTTGAGWVRYTGYVKGWAATGVDGSANPTPSALTPGNVHANVRYISPVMYTNYTGGTGTQEISGVTIEVVETGAVGNVSIADGAITANKILANTITAASGVIASIDASKITVGKISAGQIDATSLVISGANVSGTVSAASSATSAGTVTGSLGAGVSVPGTQVTGTVPAATTATTATSASSATSAGTVTGSIGSSVSIPASQLNNTQIPTTTTINGGSIITGTLQADRLSVGLQASLGQKLYDFGTDAAKWGKGTSSSGTLSTVAVTDAASGGYVMRATGYIQQGYRPDILIPFDPAVTYRVTARVRQVTANSTPNTNQQVYVGLTGIAADGVSLVDSSGNNAFGSGYYVAARAQALTAGSGWQTYTGYVKGTAATPTGTVVCASPTAPGSVHPNVRYISPNLYLNYNGGTGVAEMDMFTIEVVETGAVGTVNIQGGAITAALLDATAINGKTITGALVQTSASGARVAMEGTTNEVRVYSSGTTVAASVSGASPETTPGFTAYSADGSTYTCVTDGKVTFGQSTDVTGLRPRIYSSSYRQIQMSSGRSTDGLTEGYLYLTGSIAGLPFWNRPSMSVGAADGGSMAIKLQGDVTTQVLTAANIVTGRATITPSAANTPTSITISGLGVVGANPRAIATASSSVPGTQVLGVGCSGVTNDSVTIWLTRTNTTATGIDYMIIAS</sequence>
<organism evidence="4">
    <name type="scientific">Streptomyces sp. NBC_01393</name>
    <dbReference type="NCBI Taxonomy" id="2903851"/>
    <lineage>
        <taxon>Bacteria</taxon>
        <taxon>Bacillati</taxon>
        <taxon>Actinomycetota</taxon>
        <taxon>Actinomycetes</taxon>
        <taxon>Kitasatosporales</taxon>
        <taxon>Streptomycetaceae</taxon>
        <taxon>Streptomyces</taxon>
    </lineage>
</organism>
<dbReference type="Gene3D" id="2.60.40.10">
    <property type="entry name" value="Immunoglobulins"/>
    <property type="match status" value="1"/>
</dbReference>
<name>A0AAU3IDE7_9ACTN</name>
<keyword evidence="1" id="KW-0326">Glycosidase</keyword>
<dbReference type="PROSITE" id="PS50853">
    <property type="entry name" value="FN3"/>
    <property type="match status" value="1"/>
</dbReference>
<dbReference type="InterPro" id="IPR013783">
    <property type="entry name" value="Ig-like_fold"/>
</dbReference>
<dbReference type="SUPFAM" id="SSF49265">
    <property type="entry name" value="Fibronectin type III"/>
    <property type="match status" value="1"/>
</dbReference>
<proteinExistence type="predicted"/>
<evidence type="ECO:0000313" key="4">
    <source>
        <dbReference type="EMBL" id="WTZ13181.1"/>
    </source>
</evidence>
<reference evidence="4" key="1">
    <citation type="submission" date="2022-10" db="EMBL/GenBank/DDBJ databases">
        <title>The complete genomes of actinobacterial strains from the NBC collection.</title>
        <authorList>
            <person name="Joergensen T.S."/>
            <person name="Alvarez Arevalo M."/>
            <person name="Sterndorff E.B."/>
            <person name="Faurdal D."/>
            <person name="Vuksanovic O."/>
            <person name="Mourched A.-S."/>
            <person name="Charusanti P."/>
            <person name="Shaw S."/>
            <person name="Blin K."/>
            <person name="Weber T."/>
        </authorList>
    </citation>
    <scope>NUCLEOTIDE SEQUENCE</scope>
    <source>
        <strain evidence="4">NBC_01393</strain>
    </source>
</reference>
<dbReference type="AlphaFoldDB" id="A0AAU3IDE7"/>
<keyword evidence="2" id="KW-0119">Carbohydrate metabolism</keyword>
<evidence type="ECO:0000256" key="1">
    <source>
        <dbReference type="ARBA" id="ARBA00023295"/>
    </source>
</evidence>